<dbReference type="HAMAP" id="MF_00787">
    <property type="entry name" value="CbiD"/>
    <property type="match status" value="1"/>
</dbReference>
<sequence length="356" mass="37399">MPIVFGMEKTDPQKLRRGWTTGACATAAVKAALDALWGQGAPARVTITLPRGETPDFLIYDLITGDNWAEAAVVKDAGDDPDVTHGAVIRARVAPAKPGQGVFFVAGDGVGTVTKPGLPIPVGQPAINPVPRQMIKGVVHEAAATYVQSADVIVTISVEDGAALAEKTWNPRLGIKGGLSILGTTGIVRPFSCSAWIASIHRGIDVARAEGLTHVAGCTGATSEKVVQGLFDLSDGAMLDMGDFAGGMLKYLARNPIDRVTIGGGIGKLTKLAQGARDLHSGRSQVDFDVLADWLEDPEVDNMNTALQVFEKHGEVMSSMVAEKAREQAIQILRGAPISVDIVVIDRKGEIIAQAQ</sequence>
<dbReference type="AlphaFoldDB" id="A0A2R8AK00"/>
<dbReference type="NCBIfam" id="TIGR00312">
    <property type="entry name" value="cbiD"/>
    <property type="match status" value="1"/>
</dbReference>
<evidence type="ECO:0000256" key="3">
    <source>
        <dbReference type="ARBA" id="ARBA00022679"/>
    </source>
</evidence>
<keyword evidence="1 5" id="KW-0169">Cobalamin biosynthesis</keyword>
<proteinExistence type="inferred from homology"/>
<dbReference type="PANTHER" id="PTHR35863">
    <property type="entry name" value="COBALT-PRECORRIN-5B C(1)-METHYLTRANSFERASE"/>
    <property type="match status" value="1"/>
</dbReference>
<dbReference type="Proteomes" id="UP000244911">
    <property type="component" value="Unassembled WGS sequence"/>
</dbReference>
<name>A0A2R8AK00_9RHOB</name>
<dbReference type="UniPathway" id="UPA00148">
    <property type="reaction ID" value="UER00227"/>
</dbReference>
<keyword evidence="2 5" id="KW-0489">Methyltransferase</keyword>
<evidence type="ECO:0000313" key="6">
    <source>
        <dbReference type="EMBL" id="SPF76187.1"/>
    </source>
</evidence>
<comment type="catalytic activity">
    <reaction evidence="5">
        <text>Co-precorrin-5B + S-adenosyl-L-methionine = Co-precorrin-6A + S-adenosyl-L-homocysteine</text>
        <dbReference type="Rhea" id="RHEA:26285"/>
        <dbReference type="ChEBI" id="CHEBI:57856"/>
        <dbReference type="ChEBI" id="CHEBI:59789"/>
        <dbReference type="ChEBI" id="CHEBI:60063"/>
        <dbReference type="ChEBI" id="CHEBI:60064"/>
        <dbReference type="EC" id="2.1.1.195"/>
    </reaction>
</comment>
<dbReference type="GO" id="GO:0043780">
    <property type="term" value="F:cobalt-precorrin-5B C1-methyltransferase activity"/>
    <property type="evidence" value="ECO:0007669"/>
    <property type="project" value="RHEA"/>
</dbReference>
<dbReference type="NCBIfam" id="NF000849">
    <property type="entry name" value="PRK00075.1-1"/>
    <property type="match status" value="1"/>
</dbReference>
<evidence type="ECO:0000256" key="2">
    <source>
        <dbReference type="ARBA" id="ARBA00022603"/>
    </source>
</evidence>
<dbReference type="EC" id="2.1.1.195" evidence="5"/>
<dbReference type="Pfam" id="PF01888">
    <property type="entry name" value="CbiD"/>
    <property type="match status" value="1"/>
</dbReference>
<evidence type="ECO:0000256" key="1">
    <source>
        <dbReference type="ARBA" id="ARBA00022573"/>
    </source>
</evidence>
<dbReference type="GO" id="GO:0019251">
    <property type="term" value="P:anaerobic cobalamin biosynthetic process"/>
    <property type="evidence" value="ECO:0007669"/>
    <property type="project" value="UniProtKB-UniRule"/>
</dbReference>
<comment type="similarity">
    <text evidence="5">Belongs to the CbiD family.</text>
</comment>
<dbReference type="InterPro" id="IPR036074">
    <property type="entry name" value="CbiD_sf"/>
</dbReference>
<evidence type="ECO:0000256" key="5">
    <source>
        <dbReference type="HAMAP-Rule" id="MF_00787"/>
    </source>
</evidence>
<dbReference type="GO" id="GO:0032259">
    <property type="term" value="P:methylation"/>
    <property type="evidence" value="ECO:0007669"/>
    <property type="project" value="UniProtKB-KW"/>
</dbReference>
<keyword evidence="3 5" id="KW-0808">Transferase</keyword>
<evidence type="ECO:0000256" key="4">
    <source>
        <dbReference type="ARBA" id="ARBA00022691"/>
    </source>
</evidence>
<dbReference type="PIRSF" id="PIRSF026782">
    <property type="entry name" value="CbiD"/>
    <property type="match status" value="1"/>
</dbReference>
<keyword evidence="4 5" id="KW-0949">S-adenosyl-L-methionine</keyword>
<dbReference type="SUPFAM" id="SSF111342">
    <property type="entry name" value="CbiD-like"/>
    <property type="match status" value="1"/>
</dbReference>
<gene>
    <name evidence="5 6" type="primary">cbiD</name>
    <name evidence="6" type="ORF">ALP8811_01188</name>
</gene>
<comment type="pathway">
    <text evidence="5">Cofactor biosynthesis; adenosylcobalamin biosynthesis; cob(II)yrinate a,c-diamide from sirohydrochlorin (anaerobic route): step 6/10.</text>
</comment>
<protein>
    <recommendedName>
        <fullName evidence="5">Cobalt-precorrin-5B C(1)-methyltransferase</fullName>
        <ecNumber evidence="5">2.1.1.195</ecNumber>
    </recommendedName>
    <alternativeName>
        <fullName evidence="5">Cobalt-precorrin-6A synthase</fullName>
    </alternativeName>
</protein>
<organism evidence="6 7">
    <name type="scientific">Aliiroseovarius pelagivivens</name>
    <dbReference type="NCBI Taxonomy" id="1639690"/>
    <lineage>
        <taxon>Bacteria</taxon>
        <taxon>Pseudomonadati</taxon>
        <taxon>Pseudomonadota</taxon>
        <taxon>Alphaproteobacteria</taxon>
        <taxon>Rhodobacterales</taxon>
        <taxon>Paracoccaceae</taxon>
        <taxon>Aliiroseovarius</taxon>
    </lineage>
</organism>
<reference evidence="6 7" key="1">
    <citation type="submission" date="2018-03" db="EMBL/GenBank/DDBJ databases">
        <authorList>
            <person name="Keele B.F."/>
        </authorList>
    </citation>
    <scope>NUCLEOTIDE SEQUENCE [LARGE SCALE GENOMIC DNA]</scope>
    <source>
        <strain evidence="6 7">CECT 8811</strain>
    </source>
</reference>
<accession>A0A2R8AK00</accession>
<dbReference type="EMBL" id="OMOI01000001">
    <property type="protein sequence ID" value="SPF76187.1"/>
    <property type="molecule type" value="Genomic_DNA"/>
</dbReference>
<evidence type="ECO:0000313" key="7">
    <source>
        <dbReference type="Proteomes" id="UP000244911"/>
    </source>
</evidence>
<dbReference type="PANTHER" id="PTHR35863:SF1">
    <property type="entry name" value="COBALT-PRECORRIN-5B C(1)-METHYLTRANSFERASE"/>
    <property type="match status" value="1"/>
</dbReference>
<dbReference type="Gene3D" id="3.30.2110.10">
    <property type="entry name" value="CbiD-like"/>
    <property type="match status" value="1"/>
</dbReference>
<comment type="function">
    <text evidence="5">Catalyzes the methylation of C-1 in cobalt-precorrin-5B to form cobalt-precorrin-6A.</text>
</comment>
<dbReference type="InterPro" id="IPR002748">
    <property type="entry name" value="CbiD"/>
</dbReference>
<keyword evidence="7" id="KW-1185">Reference proteome</keyword>